<dbReference type="AlphaFoldDB" id="C0QP73"/>
<feature type="transmembrane region" description="Helical" evidence="5">
    <location>
        <begin position="7"/>
        <end position="26"/>
    </location>
</feature>
<evidence type="ECO:0000256" key="3">
    <source>
        <dbReference type="ARBA" id="ARBA00023054"/>
    </source>
</evidence>
<evidence type="ECO:0000313" key="8">
    <source>
        <dbReference type="EMBL" id="ACO03818.1"/>
    </source>
</evidence>
<evidence type="ECO:0000256" key="1">
    <source>
        <dbReference type="ARBA" id="ARBA00004196"/>
    </source>
</evidence>
<evidence type="ECO:0000259" key="6">
    <source>
        <dbReference type="Pfam" id="PF25917"/>
    </source>
</evidence>
<dbReference type="GO" id="GO:0016020">
    <property type="term" value="C:membrane"/>
    <property type="evidence" value="ECO:0007669"/>
    <property type="project" value="InterPro"/>
</dbReference>
<dbReference type="Gene3D" id="1.10.287.470">
    <property type="entry name" value="Helix hairpin bin"/>
    <property type="match status" value="1"/>
</dbReference>
<keyword evidence="3 4" id="KW-0175">Coiled coil</keyword>
<evidence type="ECO:0000313" key="9">
    <source>
        <dbReference type="Proteomes" id="UP000001366"/>
    </source>
</evidence>
<dbReference type="Proteomes" id="UP000001366">
    <property type="component" value="Chromosome"/>
</dbReference>
<dbReference type="NCBIfam" id="TIGR01730">
    <property type="entry name" value="RND_mfp"/>
    <property type="match status" value="1"/>
</dbReference>
<dbReference type="GO" id="GO:0022857">
    <property type="term" value="F:transmembrane transporter activity"/>
    <property type="evidence" value="ECO:0007669"/>
    <property type="project" value="InterPro"/>
</dbReference>
<dbReference type="InterPro" id="IPR058649">
    <property type="entry name" value="CzcB_C"/>
</dbReference>
<dbReference type="KEGG" id="pmx:PERMA_0681"/>
<dbReference type="eggNOG" id="COG0845">
    <property type="taxonomic scope" value="Bacteria"/>
</dbReference>
<comment type="subcellular location">
    <subcellularLocation>
        <location evidence="1">Cell envelope</location>
    </subcellularLocation>
</comment>
<dbReference type="Gene3D" id="2.40.50.100">
    <property type="match status" value="1"/>
</dbReference>
<accession>C0QP73</accession>
<protein>
    <submittedName>
        <fullName evidence="8">Secretion protein HlyD</fullName>
    </submittedName>
</protein>
<dbReference type="HOGENOM" id="CLU_018816_14_1_0"/>
<evidence type="ECO:0000256" key="4">
    <source>
        <dbReference type="SAM" id="Coils"/>
    </source>
</evidence>
<dbReference type="InterPro" id="IPR058625">
    <property type="entry name" value="MdtA-like_BSH"/>
</dbReference>
<reference evidence="8 9" key="1">
    <citation type="journal article" date="2009" name="J. Bacteriol.">
        <title>Complete and draft genome sequences of six members of the Aquificales.</title>
        <authorList>
            <person name="Reysenbach A.L."/>
            <person name="Hamamura N."/>
            <person name="Podar M."/>
            <person name="Griffiths E."/>
            <person name="Ferreira S."/>
            <person name="Hochstein R."/>
            <person name="Heidelberg J."/>
            <person name="Johnson J."/>
            <person name="Mead D."/>
            <person name="Pohorille A."/>
            <person name="Sarmiento M."/>
            <person name="Schweighofer K."/>
            <person name="Seshadri R."/>
            <person name="Voytek M.A."/>
        </authorList>
    </citation>
    <scope>NUCLEOTIDE SEQUENCE [LARGE SCALE GENOMIC DNA]</scope>
    <source>
        <strain evidence="9">DSM 14350 / EX-H1</strain>
    </source>
</reference>
<feature type="coiled-coil region" evidence="4">
    <location>
        <begin position="168"/>
        <end position="220"/>
    </location>
</feature>
<dbReference type="SUPFAM" id="SSF111369">
    <property type="entry name" value="HlyD-like secretion proteins"/>
    <property type="match status" value="3"/>
</dbReference>
<dbReference type="Pfam" id="PF25975">
    <property type="entry name" value="CzcB_C"/>
    <property type="match status" value="1"/>
</dbReference>
<dbReference type="PANTHER" id="PTHR32347:SF14">
    <property type="entry name" value="EFFLUX SYSTEM COMPONENT YKNX-RELATED"/>
    <property type="match status" value="1"/>
</dbReference>
<evidence type="ECO:0000259" key="7">
    <source>
        <dbReference type="Pfam" id="PF25975"/>
    </source>
</evidence>
<feature type="coiled-coil region" evidence="4">
    <location>
        <begin position="98"/>
        <end position="125"/>
    </location>
</feature>
<dbReference type="STRING" id="123214.PERMA_0681"/>
<evidence type="ECO:0000256" key="2">
    <source>
        <dbReference type="ARBA" id="ARBA00009477"/>
    </source>
</evidence>
<dbReference type="Gene3D" id="2.40.30.170">
    <property type="match status" value="1"/>
</dbReference>
<keyword evidence="5" id="KW-0472">Membrane</keyword>
<dbReference type="InterPro" id="IPR050465">
    <property type="entry name" value="UPF0194_transport"/>
</dbReference>
<dbReference type="GO" id="GO:0030313">
    <property type="term" value="C:cell envelope"/>
    <property type="evidence" value="ECO:0007669"/>
    <property type="project" value="UniProtKB-SubCell"/>
</dbReference>
<gene>
    <name evidence="8" type="ordered locus">PERMA_0681</name>
</gene>
<comment type="similarity">
    <text evidence="2">Belongs to the membrane fusion protein (MFP) (TC 8.A.1) family.</text>
</comment>
<dbReference type="OrthoDB" id="9810430at2"/>
<sequence length="416" mass="47683">MGQPMKKLIFATLIVISVFFAFLGYMKFGKKEEGIKVLKTEKVIRGKIEDVIEATAIVKTQVNAYVKVGARATGKIQKMNVDIGDHVKKGELIAIIDQREILKDIEKSEADLKKAKANLSEIRETYPLKIKEAEKRVNSAKAKYRYALWKYKREEELLKKEFTTEENFEIAKRELDKAKAELELAEATLERIKKEFVTKLERAEKEVEYAEKVLEKNKIRLTYTQIYSPIDGIVSKIAAREGETVVAGLQVANLITILDPSKLEVRIYTDETDIGKVKVGQKVFYYADAYPDKVFEGVISKIYPEPVVRENIVYYMTIVNVKKKYAKYLKPEMTVYAKIITGVKEDAILVPNRALKFEKGRQYVFKIVNGKPVKTYVKTGWISERYTEVIEGLKEGDTVATEVIIPIKTKKLPEKR</sequence>
<feature type="domain" description="Multidrug resistance protein MdtA-like barrel-sandwich hybrid" evidence="6">
    <location>
        <begin position="66"/>
        <end position="255"/>
    </location>
</feature>
<evidence type="ECO:0000256" key="5">
    <source>
        <dbReference type="SAM" id="Phobius"/>
    </source>
</evidence>
<proteinExistence type="inferred from homology"/>
<feature type="domain" description="CzcB-like C-terminal circularly permuted SH3-like" evidence="7">
    <location>
        <begin position="349"/>
        <end position="402"/>
    </location>
</feature>
<keyword evidence="9" id="KW-1185">Reference proteome</keyword>
<dbReference type="PaxDb" id="123214-PERMA_0681"/>
<dbReference type="InterPro" id="IPR006143">
    <property type="entry name" value="RND_pump_MFP"/>
</dbReference>
<dbReference type="Gene3D" id="2.40.420.20">
    <property type="match status" value="1"/>
</dbReference>
<name>C0QP73_PERMH</name>
<dbReference type="Pfam" id="PF25917">
    <property type="entry name" value="BSH_RND"/>
    <property type="match status" value="1"/>
</dbReference>
<organism evidence="8 9">
    <name type="scientific">Persephonella marina (strain DSM 14350 / EX-H1)</name>
    <dbReference type="NCBI Taxonomy" id="123214"/>
    <lineage>
        <taxon>Bacteria</taxon>
        <taxon>Pseudomonadati</taxon>
        <taxon>Aquificota</taxon>
        <taxon>Aquificia</taxon>
        <taxon>Aquificales</taxon>
        <taxon>Hydrogenothermaceae</taxon>
        <taxon>Persephonella</taxon>
    </lineage>
</organism>
<dbReference type="PANTHER" id="PTHR32347">
    <property type="entry name" value="EFFLUX SYSTEM COMPONENT YKNX-RELATED"/>
    <property type="match status" value="1"/>
</dbReference>
<keyword evidence="5" id="KW-1133">Transmembrane helix</keyword>
<keyword evidence="5" id="KW-0812">Transmembrane</keyword>
<dbReference type="EMBL" id="CP001230">
    <property type="protein sequence ID" value="ACO03818.1"/>
    <property type="molecule type" value="Genomic_DNA"/>
</dbReference>